<feature type="region of interest" description="Disordered" evidence="1">
    <location>
        <begin position="131"/>
        <end position="189"/>
    </location>
</feature>
<organism evidence="2 3">
    <name type="scientific">Microbacterium phage Hendrix</name>
    <dbReference type="NCBI Taxonomy" id="2182341"/>
    <lineage>
        <taxon>Viruses</taxon>
        <taxon>Duplodnaviria</taxon>
        <taxon>Heunggongvirae</taxon>
        <taxon>Uroviricota</taxon>
        <taxon>Caudoviricetes</taxon>
        <taxon>Rogerhendrixvirus</taxon>
        <taxon>Rogerhendrixvirus hendrix</taxon>
    </lineage>
</organism>
<dbReference type="KEGG" id="vg:54992609"/>
<dbReference type="EMBL" id="MH183162">
    <property type="protein sequence ID" value="AWN07813.1"/>
    <property type="molecule type" value="Genomic_DNA"/>
</dbReference>
<feature type="compositionally biased region" description="Acidic residues" evidence="1">
    <location>
        <begin position="175"/>
        <end position="189"/>
    </location>
</feature>
<dbReference type="Pfam" id="PF05037">
    <property type="entry name" value="DUF669"/>
    <property type="match status" value="1"/>
</dbReference>
<accession>A0A2U8UUS2</accession>
<dbReference type="Proteomes" id="UP000247284">
    <property type="component" value="Segment"/>
</dbReference>
<protein>
    <recommendedName>
        <fullName evidence="4">DUF669 domain-containing protein</fullName>
    </recommendedName>
</protein>
<evidence type="ECO:0000256" key="1">
    <source>
        <dbReference type="SAM" id="MobiDB-lite"/>
    </source>
</evidence>
<dbReference type="GeneID" id="54992609"/>
<proteinExistence type="predicted"/>
<evidence type="ECO:0000313" key="3">
    <source>
        <dbReference type="Proteomes" id="UP000247284"/>
    </source>
</evidence>
<keyword evidence="3" id="KW-1185">Reference proteome</keyword>
<evidence type="ECO:0008006" key="4">
    <source>
        <dbReference type="Google" id="ProtNLM"/>
    </source>
</evidence>
<feature type="compositionally biased region" description="Low complexity" evidence="1">
    <location>
        <begin position="142"/>
        <end position="174"/>
    </location>
</feature>
<dbReference type="InterPro" id="IPR007731">
    <property type="entry name" value="DUF669"/>
</dbReference>
<reference evidence="3" key="1">
    <citation type="submission" date="2018-04" db="EMBL/GenBank/DDBJ databases">
        <authorList>
            <person name="Go L.Y."/>
            <person name="Mitchell J.A."/>
        </authorList>
    </citation>
    <scope>NUCLEOTIDE SEQUENCE [LARGE SCALE GENOMIC DNA]</scope>
</reference>
<dbReference type="RefSeq" id="YP_009802081.1">
    <property type="nucleotide sequence ID" value="NC_047977.1"/>
</dbReference>
<sequence length="189" mass="20043">MSDTMVIDLSNYKDRVGARVTPGRYRVVVEDVEPDQSKAGNPMINLWFRIIGGDFDGQTLVDRLTVTEKALFRVVAFLNAIGLPTPKGKIQINPQKFLGQRLEVDVDDGEPYNGRVKSEVRGYMRLPKGSQPAAADIEEPAEAPAAAAAATTGAATAATSPESPAPTGTASADAATDDDGNVDLDNLDL</sequence>
<name>A0A2U8UUS2_9CAUD</name>
<evidence type="ECO:0000313" key="2">
    <source>
        <dbReference type="EMBL" id="AWN07813.1"/>
    </source>
</evidence>
<gene>
    <name evidence="2" type="primary">142</name>
    <name evidence="2" type="ORF">PBI_HENDRIX_142</name>
</gene>